<gene>
    <name evidence="1" type="ORF">N4264_20105</name>
</gene>
<accession>A0ABY6BCV1</accession>
<organism evidence="1 2">
    <name type="scientific">Tahibacter amnicola</name>
    <dbReference type="NCBI Taxonomy" id="2976241"/>
    <lineage>
        <taxon>Bacteria</taxon>
        <taxon>Pseudomonadati</taxon>
        <taxon>Pseudomonadota</taxon>
        <taxon>Gammaproteobacteria</taxon>
        <taxon>Lysobacterales</taxon>
        <taxon>Rhodanobacteraceae</taxon>
        <taxon>Tahibacter</taxon>
    </lineage>
</organism>
<reference evidence="1" key="1">
    <citation type="submission" date="2022-09" db="EMBL/GenBank/DDBJ databases">
        <title>Tahibacter sp. nov., isolated from a fresh water.</title>
        <authorList>
            <person name="Baek J.H."/>
            <person name="Lee J.K."/>
            <person name="Kim J.M."/>
            <person name="Jeon C.O."/>
        </authorList>
    </citation>
    <scope>NUCLEOTIDE SEQUENCE</scope>
    <source>
        <strain evidence="1">W38</strain>
    </source>
</reference>
<protein>
    <submittedName>
        <fullName evidence="1">DUF3293 domain-containing protein</fullName>
    </submittedName>
</protein>
<dbReference type="InterPro" id="IPR021710">
    <property type="entry name" value="DUF3293"/>
</dbReference>
<name>A0ABY6BCV1_9GAMM</name>
<dbReference type="EMBL" id="CP104694">
    <property type="protein sequence ID" value="UXI67033.1"/>
    <property type="molecule type" value="Genomic_DNA"/>
</dbReference>
<proteinExistence type="predicted"/>
<evidence type="ECO:0000313" key="1">
    <source>
        <dbReference type="EMBL" id="UXI67033.1"/>
    </source>
</evidence>
<dbReference type="Proteomes" id="UP001064632">
    <property type="component" value="Chromosome"/>
</dbReference>
<dbReference type="RefSeq" id="WP_261694009.1">
    <property type="nucleotide sequence ID" value="NZ_CP104694.1"/>
</dbReference>
<sequence length="141" mass="15336">MIDPVLLAAYRATDYDVRLPGGQRCRLKVDQAPPEPFRRWLGDAGFAFITAHNPGSVPLPAMQNRLHQHALLADLRQAGARVLAGVGRLATMGWREPSLVAAGLTLEHIDGLARRYGQNAVVTGHADLPLQLRLYTDPTGP</sequence>
<dbReference type="Pfam" id="PF11697">
    <property type="entry name" value="DUF3293"/>
    <property type="match status" value="1"/>
</dbReference>
<evidence type="ECO:0000313" key="2">
    <source>
        <dbReference type="Proteomes" id="UP001064632"/>
    </source>
</evidence>
<keyword evidence="2" id="KW-1185">Reference proteome</keyword>